<dbReference type="PIRSF" id="PIRSF002161">
    <property type="entry name" value="Ribosomal_L5"/>
    <property type="match status" value="1"/>
</dbReference>
<name>A0A0H4T2L2_9EURY</name>
<dbReference type="GO" id="GO:0000049">
    <property type="term" value="F:tRNA binding"/>
    <property type="evidence" value="ECO:0007669"/>
    <property type="project" value="UniProtKB-UniRule"/>
</dbReference>
<organism evidence="11">
    <name type="scientific">uncultured euryarchaeote Rifle_16ft_4_minimus_12392</name>
    <dbReference type="NCBI Taxonomy" id="1665187"/>
    <lineage>
        <taxon>Archaea</taxon>
        <taxon>Methanobacteriati</taxon>
        <taxon>Methanobacteriota</taxon>
        <taxon>environmental samples</taxon>
    </lineage>
</organism>
<feature type="domain" description="Large ribosomal subunit protein uL5 C-terminal" evidence="10">
    <location>
        <begin position="60"/>
        <end position="159"/>
    </location>
</feature>
<dbReference type="InterPro" id="IPR031310">
    <property type="entry name" value="Ribosomal_uL5_N"/>
</dbReference>
<evidence type="ECO:0000256" key="7">
    <source>
        <dbReference type="HAMAP-Rule" id="MF_01333"/>
    </source>
</evidence>
<accession>A0A0H4T2L2</accession>
<dbReference type="FunFam" id="3.30.1440.10:FF:000002">
    <property type="entry name" value="60S ribosomal protein L11"/>
    <property type="match status" value="1"/>
</dbReference>
<sequence length="170" mass="18997">MSTPMRSISVDRVVVNIGVGEAGEKLLKATKVLELVTGRKPVQTLSRRTIRDWGIRQGMPIGARATLRGKNAEEFLRKAFAIRNNRIAAYSFDPRGNFSFGVADYTDFEGMKYDPEIGVFGMDIAVVLRRPGYRIARRRIAPRRIPTSHAITKAEGIAFVRSRFGAEVVE</sequence>
<dbReference type="GO" id="GO:0005840">
    <property type="term" value="C:ribosome"/>
    <property type="evidence" value="ECO:0007669"/>
    <property type="project" value="UniProtKB-KW"/>
</dbReference>
<evidence type="ECO:0000256" key="2">
    <source>
        <dbReference type="ARBA" id="ARBA00022555"/>
    </source>
</evidence>
<proteinExistence type="inferred from homology"/>
<evidence type="ECO:0000259" key="9">
    <source>
        <dbReference type="Pfam" id="PF00281"/>
    </source>
</evidence>
<evidence type="ECO:0000259" key="10">
    <source>
        <dbReference type="Pfam" id="PF00673"/>
    </source>
</evidence>
<keyword evidence="2 7" id="KW-0820">tRNA-binding</keyword>
<dbReference type="Gene3D" id="3.30.1440.10">
    <property type="match status" value="1"/>
</dbReference>
<evidence type="ECO:0000256" key="8">
    <source>
        <dbReference type="RuleBase" id="RU003930"/>
    </source>
</evidence>
<dbReference type="GO" id="GO:0003735">
    <property type="term" value="F:structural constituent of ribosome"/>
    <property type="evidence" value="ECO:0007669"/>
    <property type="project" value="InterPro"/>
</dbReference>
<dbReference type="EMBL" id="KT006942">
    <property type="protein sequence ID" value="AKQ00910.1"/>
    <property type="molecule type" value="Genomic_DNA"/>
</dbReference>
<dbReference type="NCBIfam" id="NF003258">
    <property type="entry name" value="PRK04219.1"/>
    <property type="match status" value="1"/>
</dbReference>
<comment type="function">
    <text evidence="7">This is 1 of the proteins that bind and probably mediate the attachment of the 5S RNA into the large ribosomal subunit, where it forms part of the central protuberance. In the 70S ribosome it contacts protein S13 of the 30S subunit (bridge B1b), connecting the 2 subunits; this bridge is implicated in subunit movement. May contact the P site tRNA; the 5S rRNA and some of its associated proteins might help stabilize positioning of ribosome-bound tRNAs.</text>
</comment>
<dbReference type="InterPro" id="IPR002132">
    <property type="entry name" value="Ribosomal_uL5"/>
</dbReference>
<protein>
    <recommendedName>
        <fullName evidence="7">Large ribosomal subunit protein uL5</fullName>
    </recommendedName>
</protein>
<evidence type="ECO:0000256" key="3">
    <source>
        <dbReference type="ARBA" id="ARBA00022730"/>
    </source>
</evidence>
<dbReference type="GO" id="GO:0006412">
    <property type="term" value="P:translation"/>
    <property type="evidence" value="ECO:0007669"/>
    <property type="project" value="UniProtKB-UniRule"/>
</dbReference>
<dbReference type="Pfam" id="PF00281">
    <property type="entry name" value="Ribosomal_L5"/>
    <property type="match status" value="1"/>
</dbReference>
<evidence type="ECO:0000256" key="1">
    <source>
        <dbReference type="ARBA" id="ARBA00008553"/>
    </source>
</evidence>
<evidence type="ECO:0000256" key="6">
    <source>
        <dbReference type="ARBA" id="ARBA00023274"/>
    </source>
</evidence>
<keyword evidence="3 7" id="KW-0699">rRNA-binding</keyword>
<gene>
    <name evidence="7" type="primary">rpl5</name>
</gene>
<feature type="domain" description="Large ribosomal subunit protein uL5 N-terminal" evidence="9">
    <location>
        <begin position="4"/>
        <end position="56"/>
    </location>
</feature>
<dbReference type="GO" id="GO:0019843">
    <property type="term" value="F:rRNA binding"/>
    <property type="evidence" value="ECO:0007669"/>
    <property type="project" value="UniProtKB-UniRule"/>
</dbReference>
<evidence type="ECO:0000256" key="5">
    <source>
        <dbReference type="ARBA" id="ARBA00022980"/>
    </source>
</evidence>
<keyword evidence="6 7" id="KW-0687">Ribonucleoprotein</keyword>
<dbReference type="InterPro" id="IPR022803">
    <property type="entry name" value="Ribosomal_uL5_dom_sf"/>
</dbReference>
<comment type="similarity">
    <text evidence="1 7 8">Belongs to the universal ribosomal protein uL5 family.</text>
</comment>
<comment type="subunit">
    <text evidence="7">Part of the 50S ribosomal subunit; contacts the 5S rRNA and probably tRNA. Forms a bridge to the 30S subunit in the 70S ribosome.</text>
</comment>
<evidence type="ECO:0000313" key="11">
    <source>
        <dbReference type="EMBL" id="AKQ00910.1"/>
    </source>
</evidence>
<dbReference type="InterPro" id="IPR022804">
    <property type="entry name" value="Ribosomal_uL5_arc"/>
</dbReference>
<dbReference type="InterPro" id="IPR057266">
    <property type="entry name" value="Ribosomal_uL5_euk/arc-type"/>
</dbReference>
<dbReference type="PANTHER" id="PTHR11994">
    <property type="entry name" value="60S RIBOSOMAL PROTEIN L11-RELATED"/>
    <property type="match status" value="1"/>
</dbReference>
<dbReference type="Pfam" id="PF00673">
    <property type="entry name" value="Ribosomal_L5_C"/>
    <property type="match status" value="1"/>
</dbReference>
<dbReference type="AlphaFoldDB" id="A0A0H4T2L2"/>
<reference evidence="11" key="1">
    <citation type="journal article" date="2015" name="ISME J.">
        <title>Aquifer environment selects for microbial species cohorts in sediment and groundwater.</title>
        <authorList>
            <person name="Hug L.A."/>
            <person name="Thomas B.C."/>
            <person name="Brown C.T."/>
            <person name="Frischkorn K.R."/>
            <person name="Williams K.H."/>
            <person name="Tringe S.G."/>
            <person name="Banfield J.F."/>
        </authorList>
    </citation>
    <scope>NUCLEOTIDE SEQUENCE</scope>
</reference>
<evidence type="ECO:0000256" key="4">
    <source>
        <dbReference type="ARBA" id="ARBA00022884"/>
    </source>
</evidence>
<dbReference type="InterPro" id="IPR031309">
    <property type="entry name" value="Ribosomal_uL5_C"/>
</dbReference>
<dbReference type="SUPFAM" id="SSF55282">
    <property type="entry name" value="RL5-like"/>
    <property type="match status" value="1"/>
</dbReference>
<dbReference type="HAMAP" id="MF_01333_A">
    <property type="entry name" value="Ribosomal_uL5_A"/>
    <property type="match status" value="1"/>
</dbReference>
<keyword evidence="5 7" id="KW-0689">Ribosomal protein</keyword>
<keyword evidence="4 7" id="KW-0694">RNA-binding</keyword>
<dbReference type="GO" id="GO:1990904">
    <property type="term" value="C:ribonucleoprotein complex"/>
    <property type="evidence" value="ECO:0007669"/>
    <property type="project" value="UniProtKB-KW"/>
</dbReference>